<dbReference type="Proteomes" id="UP000247922">
    <property type="component" value="Unassembled WGS sequence"/>
</dbReference>
<protein>
    <submittedName>
        <fullName evidence="1">AAA domain-containing protein</fullName>
    </submittedName>
</protein>
<dbReference type="InterPro" id="IPR027417">
    <property type="entry name" value="P-loop_NTPase"/>
</dbReference>
<keyword evidence="2" id="KW-1185">Reference proteome</keyword>
<reference evidence="1 2" key="1">
    <citation type="submission" date="2018-05" db="EMBL/GenBank/DDBJ databases">
        <title>Genomic Encyclopedia of Type Strains, Phase IV (KMG-IV): sequencing the most valuable type-strain genomes for metagenomic binning, comparative biology and taxonomic classification.</title>
        <authorList>
            <person name="Goeker M."/>
        </authorList>
    </citation>
    <scope>NUCLEOTIDE SEQUENCE [LARGE SCALE GENOMIC DNA]</scope>
    <source>
        <strain evidence="1 2">DSM 22440</strain>
    </source>
</reference>
<evidence type="ECO:0000313" key="2">
    <source>
        <dbReference type="Proteomes" id="UP000247922"/>
    </source>
</evidence>
<dbReference type="OrthoDB" id="193997at2"/>
<dbReference type="EMBL" id="QJJR01000005">
    <property type="protein sequence ID" value="PXW91431.1"/>
    <property type="molecule type" value="Genomic_DNA"/>
</dbReference>
<dbReference type="SUPFAM" id="SSF52540">
    <property type="entry name" value="P-loop containing nucleoside triphosphate hydrolases"/>
    <property type="match status" value="1"/>
</dbReference>
<accession>A0A2V3WEA0</accession>
<evidence type="ECO:0000313" key="1">
    <source>
        <dbReference type="EMBL" id="PXW91431.1"/>
    </source>
</evidence>
<proteinExistence type="predicted"/>
<comment type="caution">
    <text evidence="1">The sequence shown here is derived from an EMBL/GenBank/DDBJ whole genome shotgun (WGS) entry which is preliminary data.</text>
</comment>
<sequence length="191" mass="22173">MTCVIITGPQAVGKMTVGQSLAELTDLQLFHNHMTIDLVSHFFNYDEPAAKRLVDLFREEIFREVARCKEKGLIFTYVWAFNEPDDWAFIENLKSIFHNADKEVYIVELEADVTERLKRNASENRLLHKPSKRDTTWSKSELISSMENYRLNSLDGEISDENYLKINNETLTAAEVARKIVSHFNLSERDK</sequence>
<organism evidence="1 2">
    <name type="scientific">Streptohalobacillus salinus</name>
    <dbReference type="NCBI Taxonomy" id="621096"/>
    <lineage>
        <taxon>Bacteria</taxon>
        <taxon>Bacillati</taxon>
        <taxon>Bacillota</taxon>
        <taxon>Bacilli</taxon>
        <taxon>Bacillales</taxon>
        <taxon>Bacillaceae</taxon>
        <taxon>Streptohalobacillus</taxon>
    </lineage>
</organism>
<dbReference type="RefSeq" id="WP_110251212.1">
    <property type="nucleotide sequence ID" value="NZ_QJJR01000005.1"/>
</dbReference>
<dbReference type="Pfam" id="PF13238">
    <property type="entry name" value="AAA_18"/>
    <property type="match status" value="1"/>
</dbReference>
<dbReference type="Gene3D" id="3.40.50.300">
    <property type="entry name" value="P-loop containing nucleotide triphosphate hydrolases"/>
    <property type="match status" value="1"/>
</dbReference>
<name>A0A2V3WEA0_9BACI</name>
<dbReference type="AlphaFoldDB" id="A0A2V3WEA0"/>
<gene>
    <name evidence="1" type="ORF">DES38_10551</name>
</gene>